<dbReference type="PIRSF" id="PIRSF000114">
    <property type="entry name" value="Glycerol-3-P_dh"/>
    <property type="match status" value="1"/>
</dbReference>
<dbReference type="EC" id="1.1.1.8" evidence="9"/>
<evidence type="ECO:0000259" key="10">
    <source>
        <dbReference type="Pfam" id="PF01210"/>
    </source>
</evidence>
<dbReference type="GO" id="GO:0005829">
    <property type="term" value="C:cytosol"/>
    <property type="evidence" value="ECO:0007669"/>
    <property type="project" value="TreeGrafter"/>
</dbReference>
<accession>A0A1E4SQW1</accession>
<feature type="binding site" evidence="7">
    <location>
        <position position="51"/>
    </location>
    <ligand>
        <name>NAD(+)</name>
        <dbReference type="ChEBI" id="CHEBI:57540"/>
    </ligand>
</feature>
<evidence type="ECO:0000256" key="7">
    <source>
        <dbReference type="PIRSR" id="PIRSR000114-3"/>
    </source>
</evidence>
<dbReference type="GO" id="GO:0046168">
    <property type="term" value="P:glycerol-3-phosphate catabolic process"/>
    <property type="evidence" value="ECO:0007669"/>
    <property type="project" value="UniProtKB-UniRule"/>
</dbReference>
<feature type="binding site" evidence="7">
    <location>
        <begin position="19"/>
        <end position="24"/>
    </location>
    <ligand>
        <name>NAD(+)</name>
        <dbReference type="ChEBI" id="CHEBI:57540"/>
    </ligand>
</feature>
<keyword evidence="3 7" id="KW-0520">NAD</keyword>
<keyword evidence="13" id="KW-1185">Reference proteome</keyword>
<dbReference type="AlphaFoldDB" id="A0A1E4SQW1"/>
<dbReference type="SUPFAM" id="SSF51735">
    <property type="entry name" value="NAD(P)-binding Rossmann-fold domains"/>
    <property type="match status" value="1"/>
</dbReference>
<comment type="catalytic activity">
    <reaction evidence="4 9">
        <text>sn-glycerol 3-phosphate + NAD(+) = dihydroxyacetone phosphate + NADH + H(+)</text>
        <dbReference type="Rhea" id="RHEA:11092"/>
        <dbReference type="ChEBI" id="CHEBI:15378"/>
        <dbReference type="ChEBI" id="CHEBI:57540"/>
        <dbReference type="ChEBI" id="CHEBI:57597"/>
        <dbReference type="ChEBI" id="CHEBI:57642"/>
        <dbReference type="ChEBI" id="CHEBI:57945"/>
        <dbReference type="EC" id="1.1.1.8"/>
    </reaction>
</comment>
<evidence type="ECO:0000259" key="11">
    <source>
        <dbReference type="Pfam" id="PF07479"/>
    </source>
</evidence>
<feature type="domain" description="Glycerol-3-phosphate dehydrogenase NAD-dependent N-terminal" evidence="10">
    <location>
        <begin position="15"/>
        <end position="179"/>
    </location>
</feature>
<dbReference type="InterPro" id="IPR011128">
    <property type="entry name" value="G3P_DH_NAD-dep_N"/>
</dbReference>
<dbReference type="GO" id="GO:0005975">
    <property type="term" value="P:carbohydrate metabolic process"/>
    <property type="evidence" value="ECO:0007669"/>
    <property type="project" value="InterPro"/>
</dbReference>
<evidence type="ECO:0000256" key="9">
    <source>
        <dbReference type="RuleBase" id="RU361243"/>
    </source>
</evidence>
<evidence type="ECO:0000256" key="1">
    <source>
        <dbReference type="ARBA" id="ARBA00011009"/>
    </source>
</evidence>
<feature type="active site" description="Proton acceptor" evidence="5">
    <location>
        <position position="223"/>
    </location>
</feature>
<dbReference type="PROSITE" id="PS00957">
    <property type="entry name" value="NAD_G3PDH"/>
    <property type="match status" value="1"/>
</dbReference>
<dbReference type="PANTHER" id="PTHR11728">
    <property type="entry name" value="GLYCEROL-3-PHOSPHATE DEHYDROGENASE"/>
    <property type="match status" value="1"/>
</dbReference>
<dbReference type="NCBIfam" id="TIGR03376">
    <property type="entry name" value="glycerol3P_DH"/>
    <property type="match status" value="1"/>
</dbReference>
<evidence type="ECO:0000256" key="4">
    <source>
        <dbReference type="ARBA" id="ARBA00048683"/>
    </source>
</evidence>
<dbReference type="OrthoDB" id="10263760at2759"/>
<dbReference type="InterPro" id="IPR017751">
    <property type="entry name" value="G3P_DH_NAD-dep_euk"/>
</dbReference>
<evidence type="ECO:0000256" key="5">
    <source>
        <dbReference type="PIRSR" id="PIRSR000114-1"/>
    </source>
</evidence>
<evidence type="ECO:0000313" key="12">
    <source>
        <dbReference type="EMBL" id="ODV81900.1"/>
    </source>
</evidence>
<feature type="domain" description="Glycerol-3-phosphate dehydrogenase NAD-dependent C-terminal" evidence="11">
    <location>
        <begin position="212"/>
        <end position="364"/>
    </location>
</feature>
<dbReference type="SUPFAM" id="SSF48179">
    <property type="entry name" value="6-phosphogluconate dehydrogenase C-terminal domain-like"/>
    <property type="match status" value="1"/>
</dbReference>
<comment type="similarity">
    <text evidence="1 8">Belongs to the NAD-dependent glycerol-3-phosphate dehydrogenase family.</text>
</comment>
<dbReference type="GO" id="GO:0005634">
    <property type="term" value="C:nucleus"/>
    <property type="evidence" value="ECO:0007669"/>
    <property type="project" value="TreeGrafter"/>
</dbReference>
<dbReference type="Proteomes" id="UP000094285">
    <property type="component" value="Unassembled WGS sequence"/>
</dbReference>
<dbReference type="GO" id="GO:0042803">
    <property type="term" value="F:protein homodimerization activity"/>
    <property type="evidence" value="ECO:0007669"/>
    <property type="project" value="InterPro"/>
</dbReference>
<feature type="binding site" evidence="7">
    <location>
        <position position="324"/>
    </location>
    <ligand>
        <name>NAD(+)</name>
        <dbReference type="ChEBI" id="CHEBI:57540"/>
    </ligand>
</feature>
<evidence type="ECO:0000256" key="2">
    <source>
        <dbReference type="ARBA" id="ARBA00023002"/>
    </source>
</evidence>
<feature type="binding site" evidence="6">
    <location>
        <position position="130"/>
    </location>
    <ligand>
        <name>substrate</name>
    </ligand>
</feature>
<dbReference type="InterPro" id="IPR006109">
    <property type="entry name" value="G3P_DH_NAD-dep_C"/>
</dbReference>
<feature type="binding site" evidence="7">
    <location>
        <position position="163"/>
    </location>
    <ligand>
        <name>NAD(+)</name>
        <dbReference type="ChEBI" id="CHEBI:57540"/>
    </ligand>
</feature>
<dbReference type="GO" id="GO:0051287">
    <property type="term" value="F:NAD binding"/>
    <property type="evidence" value="ECO:0007669"/>
    <property type="project" value="UniProtKB-UniRule"/>
</dbReference>
<evidence type="ECO:0000256" key="3">
    <source>
        <dbReference type="ARBA" id="ARBA00023027"/>
    </source>
</evidence>
<dbReference type="RefSeq" id="XP_020067022.1">
    <property type="nucleotide sequence ID" value="XM_020209021.1"/>
</dbReference>
<protein>
    <recommendedName>
        <fullName evidence="9">Glycerol-3-phosphate dehydrogenase [NAD(+)]</fullName>
        <ecNumber evidence="9">1.1.1.8</ecNumber>
    </recommendedName>
</protein>
<dbReference type="GO" id="GO:0141152">
    <property type="term" value="F:glycerol-3-phosphate dehydrogenase (NAD+) activity"/>
    <property type="evidence" value="ECO:0007669"/>
    <property type="project" value="UniProtKB-UniRule"/>
</dbReference>
<dbReference type="Pfam" id="PF07479">
    <property type="entry name" value="NAD_Gly3P_dh_C"/>
    <property type="match status" value="1"/>
</dbReference>
<dbReference type="STRING" id="984487.A0A1E4SQW1"/>
<dbReference type="EMBL" id="KV453909">
    <property type="protein sequence ID" value="ODV81900.1"/>
    <property type="molecule type" value="Genomic_DNA"/>
</dbReference>
<proteinExistence type="inferred from homology"/>
<dbReference type="PRINTS" id="PR00077">
    <property type="entry name" value="GPDHDRGNASE"/>
</dbReference>
<dbReference type="InterPro" id="IPR008927">
    <property type="entry name" value="6-PGluconate_DH-like_C_sf"/>
</dbReference>
<evidence type="ECO:0000313" key="13">
    <source>
        <dbReference type="Proteomes" id="UP000094285"/>
    </source>
</evidence>
<feature type="binding site" evidence="7">
    <location>
        <position position="295"/>
    </location>
    <ligand>
        <name>NAD(+)</name>
        <dbReference type="ChEBI" id="CHEBI:57540"/>
    </ligand>
</feature>
<dbReference type="Pfam" id="PF01210">
    <property type="entry name" value="NAD_Gly3P_dh_N"/>
    <property type="match status" value="1"/>
</dbReference>
<dbReference type="Gene3D" id="3.40.50.720">
    <property type="entry name" value="NAD(P)-binding Rossmann-like Domain"/>
    <property type="match status" value="1"/>
</dbReference>
<dbReference type="PANTHER" id="PTHR11728:SF8">
    <property type="entry name" value="GLYCEROL-3-PHOSPHATE DEHYDROGENASE [NAD(+)]-RELATED"/>
    <property type="match status" value="1"/>
</dbReference>
<dbReference type="Gene3D" id="1.10.1040.10">
    <property type="entry name" value="N-(1-d-carboxylethyl)-l-norvaline Dehydrogenase, domain 2"/>
    <property type="match status" value="1"/>
</dbReference>
<dbReference type="FunFam" id="1.10.1040.10:FF:000004">
    <property type="entry name" value="Glycerol-3-phosphate dehydrogenase [NAD(+)]"/>
    <property type="match status" value="1"/>
</dbReference>
<dbReference type="GeneID" id="30983157"/>
<keyword evidence="2 8" id="KW-0560">Oxidoreductase</keyword>
<dbReference type="FunFam" id="3.40.50.720:FF:000294">
    <property type="entry name" value="Glycerol-3-phosphate dehydrogenase [NAD(+)]"/>
    <property type="match status" value="1"/>
</dbReference>
<evidence type="ECO:0000256" key="8">
    <source>
        <dbReference type="RuleBase" id="RU000437"/>
    </source>
</evidence>
<sequence length="369" mass="40701">MTTTAPYKIANPFRIAIIGSGNWGTAVAKLVAENTNEKPELFERDVNMWVFEEEVNGKKLTEIINTEHENVKYLPEVKLPENLVAKPDIVETVKDADLLIFNIPHQFLGRICKQLVGQVKPSVRAISCLKGLEVGPEGCKLLSQSITDTLGIHCGVLSGANIANEVARQRWSETSIAYTLPKDFKGEGQDIDDYVLKQAFHRPYFHVNVIEDVVGASIAGALKNVVAIAAGFVEGAGWGDNAKAAIMRIGLKETIHFASYWQKFGIKASTPPNPSTFTEESAGVADLITTCSGGRNVRVAKYMVEHKVDAWEAEKTLLNGQSSQGILTAKEVHELLESFKLQHEFPLFEATYKVIYENADVNEFPELLE</sequence>
<feature type="binding site" evidence="7">
    <location>
        <position position="107"/>
    </location>
    <ligand>
        <name>NAD(+)</name>
        <dbReference type="ChEBI" id="CHEBI:57540"/>
    </ligand>
</feature>
<feature type="binding site" evidence="6">
    <location>
        <begin position="295"/>
        <end position="296"/>
    </location>
    <ligand>
        <name>substrate</name>
    </ligand>
</feature>
<evidence type="ECO:0000256" key="6">
    <source>
        <dbReference type="PIRSR" id="PIRSR000114-2"/>
    </source>
</evidence>
<organism evidence="12 13">
    <name type="scientific">Suhomyces tanzawaensis NRRL Y-17324</name>
    <dbReference type="NCBI Taxonomy" id="984487"/>
    <lineage>
        <taxon>Eukaryota</taxon>
        <taxon>Fungi</taxon>
        <taxon>Dikarya</taxon>
        <taxon>Ascomycota</taxon>
        <taxon>Saccharomycotina</taxon>
        <taxon>Pichiomycetes</taxon>
        <taxon>Debaryomycetaceae</taxon>
        <taxon>Suhomyces</taxon>
    </lineage>
</organism>
<gene>
    <name evidence="12" type="ORF">CANTADRAFT_43869</name>
</gene>
<dbReference type="InterPro" id="IPR013328">
    <property type="entry name" value="6PGD_dom2"/>
</dbReference>
<dbReference type="InterPro" id="IPR006168">
    <property type="entry name" value="G3P_DH_NAD-dep"/>
</dbReference>
<name>A0A1E4SQW1_9ASCO</name>
<dbReference type="InterPro" id="IPR036291">
    <property type="entry name" value="NAD(P)-bd_dom_sf"/>
</dbReference>
<reference evidence="13" key="1">
    <citation type="submission" date="2016-05" db="EMBL/GenBank/DDBJ databases">
        <title>Comparative genomics of biotechnologically important yeasts.</title>
        <authorList>
            <consortium name="DOE Joint Genome Institute"/>
            <person name="Riley R."/>
            <person name="Haridas S."/>
            <person name="Wolfe K.H."/>
            <person name="Lopes M.R."/>
            <person name="Hittinger C.T."/>
            <person name="Goker M."/>
            <person name="Salamov A."/>
            <person name="Wisecaver J."/>
            <person name="Long T.M."/>
            <person name="Aerts A.L."/>
            <person name="Barry K."/>
            <person name="Choi C."/>
            <person name="Clum A."/>
            <person name="Coughlan A.Y."/>
            <person name="Deshpande S."/>
            <person name="Douglass A.P."/>
            <person name="Hanson S.J."/>
            <person name="Klenk H.-P."/>
            <person name="Labutti K."/>
            <person name="Lapidus A."/>
            <person name="Lindquist E."/>
            <person name="Lipzen A."/>
            <person name="Meier-Kolthoff J.P."/>
            <person name="Ohm R.A."/>
            <person name="Otillar R.P."/>
            <person name="Pangilinan J."/>
            <person name="Peng Y."/>
            <person name="Rokas A."/>
            <person name="Rosa C.A."/>
            <person name="Scheuner C."/>
            <person name="Sibirny A.A."/>
            <person name="Slot J.C."/>
            <person name="Stielow J.B."/>
            <person name="Sun H."/>
            <person name="Kurtzman C.P."/>
            <person name="Blackwell M."/>
            <person name="Grigoriev I.V."/>
            <person name="Jeffries T.W."/>
        </authorList>
    </citation>
    <scope>NUCLEOTIDE SEQUENCE [LARGE SCALE GENOMIC DNA]</scope>
    <source>
        <strain evidence="13">NRRL Y-17324</strain>
    </source>
</reference>